<organism evidence="3 4">
    <name type="scientific">Pseudonocardia halophobica</name>
    <dbReference type="NCBI Taxonomy" id="29401"/>
    <lineage>
        <taxon>Bacteria</taxon>
        <taxon>Bacillati</taxon>
        <taxon>Actinomycetota</taxon>
        <taxon>Actinomycetes</taxon>
        <taxon>Pseudonocardiales</taxon>
        <taxon>Pseudonocardiaceae</taxon>
        <taxon>Pseudonocardia</taxon>
    </lineage>
</organism>
<sequence length="274" mass="28770">MHGQEESPRVAPTVSVVVPTLNESHNIGRLLAAVDPSYEVVVSDGGSVDGTPEAAHAARPSCRVVRQSGRGRGNSLLTGLRSATGDVLVTLDADGSAGPHEVPRAVAALASGADLAKGSRIRAHRTFGGTGRTLADLVLASTAAALLGTAFADICCGLTAMRRSVLPRLGLPDDRRRPTDPSVLGDGVEFDVVLAFRAVDAGLSIQEIPGVQNAQWYECRADPAFSDRARILRALLLERRRAARVHRARLALPLRTAPAGRLSATGVRRMTDGD</sequence>
<gene>
    <name evidence="3" type="ORF">GCM10017577_32190</name>
</gene>
<evidence type="ECO:0000256" key="1">
    <source>
        <dbReference type="ARBA" id="ARBA00006739"/>
    </source>
</evidence>
<name>A0A9W6L2X7_9PSEU</name>
<dbReference type="Pfam" id="PF00535">
    <property type="entry name" value="Glycos_transf_2"/>
    <property type="match status" value="1"/>
</dbReference>
<dbReference type="SUPFAM" id="SSF53448">
    <property type="entry name" value="Nucleotide-diphospho-sugar transferases"/>
    <property type="match status" value="1"/>
</dbReference>
<feature type="domain" description="Glycosyltransferase 2-like" evidence="2">
    <location>
        <begin position="15"/>
        <end position="168"/>
    </location>
</feature>
<dbReference type="PANTHER" id="PTHR48090">
    <property type="entry name" value="UNDECAPRENYL-PHOSPHATE 4-DEOXY-4-FORMAMIDO-L-ARABINOSE TRANSFERASE-RELATED"/>
    <property type="match status" value="1"/>
</dbReference>
<reference evidence="3" key="1">
    <citation type="journal article" date="2014" name="Int. J. Syst. Evol. Microbiol.">
        <title>Complete genome sequence of Corynebacterium casei LMG S-19264T (=DSM 44701T), isolated from a smear-ripened cheese.</title>
        <authorList>
            <consortium name="US DOE Joint Genome Institute (JGI-PGF)"/>
            <person name="Walter F."/>
            <person name="Albersmeier A."/>
            <person name="Kalinowski J."/>
            <person name="Ruckert C."/>
        </authorList>
    </citation>
    <scope>NUCLEOTIDE SEQUENCE</scope>
    <source>
        <strain evidence="3">VKM Ac-1069</strain>
    </source>
</reference>
<dbReference type="InterPro" id="IPR029044">
    <property type="entry name" value="Nucleotide-diphossugar_trans"/>
</dbReference>
<comment type="caution">
    <text evidence="3">The sequence shown here is derived from an EMBL/GenBank/DDBJ whole genome shotgun (WGS) entry which is preliminary data.</text>
</comment>
<dbReference type="EMBL" id="BSFQ01000012">
    <property type="protein sequence ID" value="GLL12078.1"/>
    <property type="molecule type" value="Genomic_DNA"/>
</dbReference>
<evidence type="ECO:0000313" key="3">
    <source>
        <dbReference type="EMBL" id="GLL12078.1"/>
    </source>
</evidence>
<dbReference type="Gene3D" id="3.90.550.10">
    <property type="entry name" value="Spore Coat Polysaccharide Biosynthesis Protein SpsA, Chain A"/>
    <property type="match status" value="1"/>
</dbReference>
<evidence type="ECO:0000259" key="2">
    <source>
        <dbReference type="Pfam" id="PF00535"/>
    </source>
</evidence>
<proteinExistence type="inferred from homology"/>
<dbReference type="CDD" id="cd04179">
    <property type="entry name" value="DPM_DPG-synthase_like"/>
    <property type="match status" value="1"/>
</dbReference>
<reference evidence="3" key="2">
    <citation type="submission" date="2023-01" db="EMBL/GenBank/DDBJ databases">
        <authorList>
            <person name="Sun Q."/>
            <person name="Evtushenko L."/>
        </authorList>
    </citation>
    <scope>NUCLEOTIDE SEQUENCE</scope>
    <source>
        <strain evidence="3">VKM Ac-1069</strain>
    </source>
</reference>
<protein>
    <recommendedName>
        <fullName evidence="2">Glycosyltransferase 2-like domain-containing protein</fullName>
    </recommendedName>
</protein>
<accession>A0A9W6L2X7</accession>
<dbReference type="Proteomes" id="UP001143463">
    <property type="component" value="Unassembled WGS sequence"/>
</dbReference>
<dbReference type="AlphaFoldDB" id="A0A9W6L2X7"/>
<dbReference type="InterPro" id="IPR050256">
    <property type="entry name" value="Glycosyltransferase_2"/>
</dbReference>
<dbReference type="RefSeq" id="WP_051737437.1">
    <property type="nucleotide sequence ID" value="NZ_BAAAUZ010000020.1"/>
</dbReference>
<keyword evidence="4" id="KW-1185">Reference proteome</keyword>
<dbReference type="InterPro" id="IPR001173">
    <property type="entry name" value="Glyco_trans_2-like"/>
</dbReference>
<comment type="similarity">
    <text evidence="1">Belongs to the glycosyltransferase 2 family.</text>
</comment>
<dbReference type="PANTHER" id="PTHR48090:SF7">
    <property type="entry name" value="RFBJ PROTEIN"/>
    <property type="match status" value="1"/>
</dbReference>
<evidence type="ECO:0000313" key="4">
    <source>
        <dbReference type="Proteomes" id="UP001143463"/>
    </source>
</evidence>